<dbReference type="Proteomes" id="UP000310158">
    <property type="component" value="Unassembled WGS sequence"/>
</dbReference>
<gene>
    <name evidence="2" type="ORF">EW146_g7178</name>
</gene>
<reference evidence="2 3" key="1">
    <citation type="submission" date="2019-02" db="EMBL/GenBank/DDBJ databases">
        <title>Genome sequencing of the rare red list fungi Bondarzewia mesenterica.</title>
        <authorList>
            <person name="Buettner E."/>
            <person name="Kellner H."/>
        </authorList>
    </citation>
    <scope>NUCLEOTIDE SEQUENCE [LARGE SCALE GENOMIC DNA]</scope>
    <source>
        <strain evidence="2 3">DSM 108281</strain>
    </source>
</reference>
<feature type="compositionally biased region" description="Acidic residues" evidence="1">
    <location>
        <begin position="260"/>
        <end position="269"/>
    </location>
</feature>
<feature type="region of interest" description="Disordered" evidence="1">
    <location>
        <begin position="1"/>
        <end position="34"/>
    </location>
</feature>
<proteinExistence type="predicted"/>
<sequence>MFSGRAKQAKASICDSSGTSSVPPKPLVPTSTLVASGSGACTAERLRMPVARQETNIPDAIARTRKVLTAQEVAEGAKRAEKQRKVEADAVRKWEWECMEREGKFEELAQARAAYGRQQLMAFETMSDLCPTELVEPAVKGSESGTVRGRPDVDMDIDDDASVVLKMEDGADVLMQDSEGAEIRESSPDELAIEQKITGCEQELLGLFSQDDGKVRGSIARHIQGLKDTLADMRKRQRSRAEAMERKQDQMILNRRVGLEEDTGEPSGA</sequence>
<name>A0A4S4LLH7_9AGAM</name>
<accession>A0A4S4LLH7</accession>
<evidence type="ECO:0000256" key="1">
    <source>
        <dbReference type="SAM" id="MobiDB-lite"/>
    </source>
</evidence>
<dbReference type="EMBL" id="SGPL01000396">
    <property type="protein sequence ID" value="THH12994.1"/>
    <property type="molecule type" value="Genomic_DNA"/>
</dbReference>
<evidence type="ECO:0000313" key="3">
    <source>
        <dbReference type="Proteomes" id="UP000310158"/>
    </source>
</evidence>
<dbReference type="AlphaFoldDB" id="A0A4S4LLH7"/>
<organism evidence="2 3">
    <name type="scientific">Bondarzewia mesenterica</name>
    <dbReference type="NCBI Taxonomy" id="1095465"/>
    <lineage>
        <taxon>Eukaryota</taxon>
        <taxon>Fungi</taxon>
        <taxon>Dikarya</taxon>
        <taxon>Basidiomycota</taxon>
        <taxon>Agaricomycotina</taxon>
        <taxon>Agaricomycetes</taxon>
        <taxon>Russulales</taxon>
        <taxon>Bondarzewiaceae</taxon>
        <taxon>Bondarzewia</taxon>
    </lineage>
</organism>
<comment type="caution">
    <text evidence="2">The sequence shown here is derived from an EMBL/GenBank/DDBJ whole genome shotgun (WGS) entry which is preliminary data.</text>
</comment>
<keyword evidence="3" id="KW-1185">Reference proteome</keyword>
<feature type="compositionally biased region" description="Basic and acidic residues" evidence="1">
    <location>
        <begin position="235"/>
        <end position="249"/>
    </location>
</feature>
<protein>
    <submittedName>
        <fullName evidence="2">Uncharacterized protein</fullName>
    </submittedName>
</protein>
<evidence type="ECO:0000313" key="2">
    <source>
        <dbReference type="EMBL" id="THH12994.1"/>
    </source>
</evidence>
<feature type="region of interest" description="Disordered" evidence="1">
    <location>
        <begin position="235"/>
        <end position="269"/>
    </location>
</feature>